<evidence type="ECO:0000256" key="3">
    <source>
        <dbReference type="ARBA" id="ARBA00022729"/>
    </source>
</evidence>
<evidence type="ECO:0000256" key="5">
    <source>
        <dbReference type="ARBA" id="ARBA00023295"/>
    </source>
</evidence>
<dbReference type="GO" id="GO:0016139">
    <property type="term" value="P:glycoside catabolic process"/>
    <property type="evidence" value="ECO:0007669"/>
    <property type="project" value="TreeGrafter"/>
</dbReference>
<dbReference type="InterPro" id="IPR000421">
    <property type="entry name" value="FA58C"/>
</dbReference>
<dbReference type="InterPro" id="IPR000933">
    <property type="entry name" value="Glyco_hydro_29"/>
</dbReference>
<keyword evidence="3" id="KW-0732">Signal</keyword>
<dbReference type="PANTHER" id="PTHR10030">
    <property type="entry name" value="ALPHA-L-FUCOSIDASE"/>
    <property type="match status" value="1"/>
</dbReference>
<accession>A0A1G6TQB4</accession>
<dbReference type="SUPFAM" id="SSF51445">
    <property type="entry name" value="(Trans)glycosidases"/>
    <property type="match status" value="1"/>
</dbReference>
<sequence length="725" mass="80319">MVQFRRTYLLSGLKINDLLYMKKFIALASILCITGLQAFSQQAPKPYGALPTKGQLIWQETGMYCLIHYGVDTYTDKEWGFGDEDPKLINPSQFSAMQIVAAAKAGGFKGVVVVAKHHDGLCLWPTKTTEHNIANTPYKNGKGDMLKEYREACDKLGMKMGVYCSPWDRNNANYGKPEYVAIYREQLRELYTNYGPLFISWHDGANGGDGYYGGAREARTIDRSTYYGWNTTWAITRKLQPNAVLFGDVGPDVRWVGNERGHAGETCWATYTPHAPDEGKVPANGYVKDYEGTEGTRNGKFWMPAECDVSLRPGWFYHKTQDDGVKSPYALLDLYYKSVGRGAALDLGLSPDQRGIINEIDVKSLTAFGNLLKQTFAVNLVKGATLTASNVRGGNNAKFGPQFLVDNDRYTYWATDDKVTTPQLTVDMHTPKTFNVIRLRENIKLGQRIDSVEVDAFLNGKWQPIASATSIGGNRLIRLTQNITASKLRLRITGSPVAIALSDFGIFKEPVHLTAPAIARNKKGEISISTEAPVNSIHYTLNGQEPTLNSPVYTQPFLLGDGGVVKARSFEGKGQVSDISFVSFGFAKTDWKVVDSTTSNYDGNKAENAFDENLRSVYSTLTKEKSPLPQQISIDMGKAQQIKAFGYLPRQDKQADGIIDSYNFYTSNDGKTWEKVASGEFANIKSNPIEQPVVLSKAVNARYFKLEAVHVISGNGITIAELSVY</sequence>
<dbReference type="Pfam" id="PF01120">
    <property type="entry name" value="Alpha_L_fucos"/>
    <property type="match status" value="1"/>
</dbReference>
<feature type="domain" description="F5/8 type C" evidence="6">
    <location>
        <begin position="579"/>
        <end position="725"/>
    </location>
</feature>
<dbReference type="InterPro" id="IPR059177">
    <property type="entry name" value="GH29D-like_dom"/>
</dbReference>
<proteinExistence type="inferred from homology"/>
<dbReference type="InterPro" id="IPR017853">
    <property type="entry name" value="GH"/>
</dbReference>
<comment type="similarity">
    <text evidence="1">Belongs to the glycosyl hydrolase 29 family.</text>
</comment>
<gene>
    <name evidence="7" type="ORF">SAMN05216464_101375</name>
</gene>
<dbReference type="Pfam" id="PF00754">
    <property type="entry name" value="F5_F8_type_C"/>
    <property type="match status" value="2"/>
</dbReference>
<dbReference type="GO" id="GO:0005764">
    <property type="term" value="C:lysosome"/>
    <property type="evidence" value="ECO:0007669"/>
    <property type="project" value="TreeGrafter"/>
</dbReference>
<keyword evidence="4" id="KW-0378">Hydrolase</keyword>
<dbReference type="Pfam" id="PF13290">
    <property type="entry name" value="CHB_HEX_C_1"/>
    <property type="match status" value="1"/>
</dbReference>
<evidence type="ECO:0000313" key="8">
    <source>
        <dbReference type="Proteomes" id="UP000199072"/>
    </source>
</evidence>
<evidence type="ECO:0000256" key="1">
    <source>
        <dbReference type="ARBA" id="ARBA00007951"/>
    </source>
</evidence>
<keyword evidence="5" id="KW-0326">Glycosidase</keyword>
<dbReference type="Gene3D" id="3.20.20.80">
    <property type="entry name" value="Glycosidases"/>
    <property type="match status" value="1"/>
</dbReference>
<organism evidence="7 8">
    <name type="scientific">Mucilaginibacter pineti</name>
    <dbReference type="NCBI Taxonomy" id="1391627"/>
    <lineage>
        <taxon>Bacteria</taxon>
        <taxon>Pseudomonadati</taxon>
        <taxon>Bacteroidota</taxon>
        <taxon>Sphingobacteriia</taxon>
        <taxon>Sphingobacteriales</taxon>
        <taxon>Sphingobacteriaceae</taxon>
        <taxon>Mucilaginibacter</taxon>
    </lineage>
</organism>
<evidence type="ECO:0000259" key="6">
    <source>
        <dbReference type="PROSITE" id="PS50022"/>
    </source>
</evidence>
<dbReference type="EC" id="3.2.1.51" evidence="2"/>
<keyword evidence="8" id="KW-1185">Reference proteome</keyword>
<dbReference type="SUPFAM" id="SSF49785">
    <property type="entry name" value="Galactose-binding domain-like"/>
    <property type="match status" value="2"/>
</dbReference>
<dbReference type="GO" id="GO:0006004">
    <property type="term" value="P:fucose metabolic process"/>
    <property type="evidence" value="ECO:0007669"/>
    <property type="project" value="TreeGrafter"/>
</dbReference>
<evidence type="ECO:0000313" key="7">
    <source>
        <dbReference type="EMBL" id="SDD31229.1"/>
    </source>
</evidence>
<dbReference type="PANTHER" id="PTHR10030:SF37">
    <property type="entry name" value="ALPHA-L-FUCOSIDASE-RELATED"/>
    <property type="match status" value="1"/>
</dbReference>
<evidence type="ECO:0000256" key="4">
    <source>
        <dbReference type="ARBA" id="ARBA00022801"/>
    </source>
</evidence>
<dbReference type="Gene3D" id="2.60.120.260">
    <property type="entry name" value="Galactose-binding domain-like"/>
    <property type="match status" value="2"/>
</dbReference>
<name>A0A1G6TQB4_9SPHI</name>
<dbReference type="InterPro" id="IPR057739">
    <property type="entry name" value="Glyco_hydro_29_N"/>
</dbReference>
<dbReference type="Proteomes" id="UP000199072">
    <property type="component" value="Unassembled WGS sequence"/>
</dbReference>
<protein>
    <recommendedName>
        <fullName evidence="2">alpha-L-fucosidase</fullName>
        <ecNumber evidence="2">3.2.1.51</ecNumber>
    </recommendedName>
</protein>
<dbReference type="STRING" id="1391627.SAMN05216464_101375"/>
<evidence type="ECO:0000256" key="2">
    <source>
        <dbReference type="ARBA" id="ARBA00012662"/>
    </source>
</evidence>
<dbReference type="EMBL" id="FNAI01000001">
    <property type="protein sequence ID" value="SDD31229.1"/>
    <property type="molecule type" value="Genomic_DNA"/>
</dbReference>
<dbReference type="PROSITE" id="PS50022">
    <property type="entry name" value="FA58C_3"/>
    <property type="match status" value="1"/>
</dbReference>
<dbReference type="AlphaFoldDB" id="A0A1G6TQB4"/>
<dbReference type="GO" id="GO:0004560">
    <property type="term" value="F:alpha-L-fucosidase activity"/>
    <property type="evidence" value="ECO:0007669"/>
    <property type="project" value="InterPro"/>
</dbReference>
<dbReference type="InterPro" id="IPR008979">
    <property type="entry name" value="Galactose-bd-like_sf"/>
</dbReference>
<reference evidence="7 8" key="1">
    <citation type="submission" date="2016-10" db="EMBL/GenBank/DDBJ databases">
        <authorList>
            <person name="de Groot N.N."/>
        </authorList>
    </citation>
    <scope>NUCLEOTIDE SEQUENCE [LARGE SCALE GENOMIC DNA]</scope>
    <source>
        <strain evidence="7 8">47C3B</strain>
    </source>
</reference>
<dbReference type="SMART" id="SM00812">
    <property type="entry name" value="Alpha_L_fucos"/>
    <property type="match status" value="1"/>
</dbReference>